<feature type="compositionally biased region" description="Low complexity" evidence="1">
    <location>
        <begin position="63"/>
        <end position="82"/>
    </location>
</feature>
<evidence type="ECO:0000313" key="3">
    <source>
        <dbReference type="Proteomes" id="UP001519460"/>
    </source>
</evidence>
<keyword evidence="3" id="KW-1185">Reference proteome</keyword>
<evidence type="ECO:0000313" key="2">
    <source>
        <dbReference type="EMBL" id="KAK7499278.1"/>
    </source>
</evidence>
<feature type="compositionally biased region" description="Pro residues" evidence="1">
    <location>
        <begin position="83"/>
        <end position="95"/>
    </location>
</feature>
<comment type="caution">
    <text evidence="2">The sequence shown here is derived from an EMBL/GenBank/DDBJ whole genome shotgun (WGS) entry which is preliminary data.</text>
</comment>
<proteinExistence type="predicted"/>
<feature type="region of interest" description="Disordered" evidence="1">
    <location>
        <begin position="62"/>
        <end position="139"/>
    </location>
</feature>
<dbReference type="AlphaFoldDB" id="A0ABD0LJJ2"/>
<accession>A0ABD0LJJ2</accession>
<dbReference type="EMBL" id="JACVVK020000045">
    <property type="protein sequence ID" value="KAK7499278.1"/>
    <property type="molecule type" value="Genomic_DNA"/>
</dbReference>
<reference evidence="2 3" key="1">
    <citation type="journal article" date="2023" name="Sci. Data">
        <title>Genome assembly of the Korean intertidal mud-creeper Batillaria attramentaria.</title>
        <authorList>
            <person name="Patra A.K."/>
            <person name="Ho P.T."/>
            <person name="Jun S."/>
            <person name="Lee S.J."/>
            <person name="Kim Y."/>
            <person name="Won Y.J."/>
        </authorList>
    </citation>
    <scope>NUCLEOTIDE SEQUENCE [LARGE SCALE GENOMIC DNA]</scope>
    <source>
        <strain evidence="2">Wonlab-2016</strain>
    </source>
</reference>
<feature type="compositionally biased region" description="Low complexity" evidence="1">
    <location>
        <begin position="96"/>
        <end position="126"/>
    </location>
</feature>
<name>A0ABD0LJJ2_9CAEN</name>
<sequence length="217" mass="22629">MQKKYACVRYLHTRITLYHACKIDLRYCKALHSCITCKLLHQVGLPCAAIHYGICTAVAVPQSSKTPPTKTPSNKIPPNKASPTPPQPSSTPAPAPVSVTKKPVQPPVVVVNSNDVGPSRSAASSGTSGGGVGKPVTHSVGVRTPVSVVVSKPSAVSSKPGPGFSLSELDGDVEVLPAFPVSPEDKVNTSAQHECRPSMELALVCSVYSVPLHVCGH</sequence>
<gene>
    <name evidence="2" type="ORF">BaRGS_00009538</name>
</gene>
<organism evidence="2 3">
    <name type="scientific">Batillaria attramentaria</name>
    <dbReference type="NCBI Taxonomy" id="370345"/>
    <lineage>
        <taxon>Eukaryota</taxon>
        <taxon>Metazoa</taxon>
        <taxon>Spiralia</taxon>
        <taxon>Lophotrochozoa</taxon>
        <taxon>Mollusca</taxon>
        <taxon>Gastropoda</taxon>
        <taxon>Caenogastropoda</taxon>
        <taxon>Sorbeoconcha</taxon>
        <taxon>Cerithioidea</taxon>
        <taxon>Batillariidae</taxon>
        <taxon>Batillaria</taxon>
    </lineage>
</organism>
<evidence type="ECO:0000256" key="1">
    <source>
        <dbReference type="SAM" id="MobiDB-lite"/>
    </source>
</evidence>
<dbReference type="Proteomes" id="UP001519460">
    <property type="component" value="Unassembled WGS sequence"/>
</dbReference>
<protein>
    <submittedName>
        <fullName evidence="2">Uncharacterized protein</fullName>
    </submittedName>
</protein>